<dbReference type="Gene3D" id="3.40.50.200">
    <property type="entry name" value="Peptidase S8/S53 domain"/>
    <property type="match status" value="1"/>
</dbReference>
<proteinExistence type="inferred from homology"/>
<dbReference type="Proteomes" id="UP001497516">
    <property type="component" value="Chromosome 3"/>
</dbReference>
<name>A0AAV2DPQ3_9ROSI</name>
<dbReference type="PANTHER" id="PTHR10795">
    <property type="entry name" value="PROPROTEIN CONVERTASE SUBTILISIN/KEXIN"/>
    <property type="match status" value="1"/>
</dbReference>
<dbReference type="InterPro" id="IPR000209">
    <property type="entry name" value="Peptidase_S8/S53_dom"/>
</dbReference>
<accession>A0AAV2DPQ3</accession>
<dbReference type="GO" id="GO:0005576">
    <property type="term" value="C:extracellular region"/>
    <property type="evidence" value="ECO:0007669"/>
    <property type="project" value="UniProtKB-SubCell"/>
</dbReference>
<gene>
    <name evidence="6" type="ORF">LTRI10_LOCUS17308</name>
</gene>
<comment type="caution">
    <text evidence="4">Lacks conserved residue(s) required for the propagation of feature annotation.</text>
</comment>
<dbReference type="SUPFAM" id="SSF52743">
    <property type="entry name" value="Subtilisin-like"/>
    <property type="match status" value="1"/>
</dbReference>
<keyword evidence="3" id="KW-0732">Signal</keyword>
<protein>
    <recommendedName>
        <fullName evidence="5">Peptidase S8/S53 domain-containing protein</fullName>
    </recommendedName>
</protein>
<dbReference type="EMBL" id="OZ034816">
    <property type="protein sequence ID" value="CAL1375517.1"/>
    <property type="molecule type" value="Genomic_DNA"/>
</dbReference>
<reference evidence="6 7" key="1">
    <citation type="submission" date="2024-04" db="EMBL/GenBank/DDBJ databases">
        <authorList>
            <person name="Fracassetti M."/>
        </authorList>
    </citation>
    <scope>NUCLEOTIDE SEQUENCE [LARGE SCALE GENOMIC DNA]</scope>
</reference>
<comment type="similarity">
    <text evidence="2 4">Belongs to the peptidase S8 family.</text>
</comment>
<evidence type="ECO:0000256" key="4">
    <source>
        <dbReference type="PROSITE-ProRule" id="PRU01240"/>
    </source>
</evidence>
<evidence type="ECO:0000256" key="2">
    <source>
        <dbReference type="ARBA" id="ARBA00011073"/>
    </source>
</evidence>
<feature type="domain" description="Peptidase S8/S53" evidence="5">
    <location>
        <begin position="35"/>
        <end position="189"/>
    </location>
</feature>
<dbReference type="GO" id="GO:0004252">
    <property type="term" value="F:serine-type endopeptidase activity"/>
    <property type="evidence" value="ECO:0007669"/>
    <property type="project" value="InterPro"/>
</dbReference>
<comment type="subcellular location">
    <subcellularLocation>
        <location evidence="1">Secreted</location>
    </subcellularLocation>
</comment>
<dbReference type="GO" id="GO:0006508">
    <property type="term" value="P:proteolysis"/>
    <property type="evidence" value="ECO:0007669"/>
    <property type="project" value="InterPro"/>
</dbReference>
<evidence type="ECO:0000256" key="1">
    <source>
        <dbReference type="ARBA" id="ARBA00004613"/>
    </source>
</evidence>
<evidence type="ECO:0000259" key="5">
    <source>
        <dbReference type="Pfam" id="PF00082"/>
    </source>
</evidence>
<dbReference type="Pfam" id="PF00082">
    <property type="entry name" value="Peptidase_S8"/>
    <property type="match status" value="1"/>
</dbReference>
<keyword evidence="7" id="KW-1185">Reference proteome</keyword>
<dbReference type="AlphaFoldDB" id="A0AAV2DPQ3"/>
<dbReference type="InterPro" id="IPR036852">
    <property type="entry name" value="Peptidase_S8/S53_dom_sf"/>
</dbReference>
<sequence>MPPPPSRWRGKCEFKGSYCNNKLIGARSFDLVAKTKNGTTSSPVDEDGHETHTSSIAAGSFVQNAEALGNAKGTVVGMAPHAHLAMYKVCSVDGCAGSDILASLDAAIHDGVDVISISLGGDPGTPMYEDTIAIGTYAAMQKGIFVSSSAGNFGPFNGTVSNEAPWYLSVGASTVNRKFYVSARLGNGLVLEGESLSRDFNPTVAWPTLKLPISTVG</sequence>
<organism evidence="6 7">
    <name type="scientific">Linum trigynum</name>
    <dbReference type="NCBI Taxonomy" id="586398"/>
    <lineage>
        <taxon>Eukaryota</taxon>
        <taxon>Viridiplantae</taxon>
        <taxon>Streptophyta</taxon>
        <taxon>Embryophyta</taxon>
        <taxon>Tracheophyta</taxon>
        <taxon>Spermatophyta</taxon>
        <taxon>Magnoliopsida</taxon>
        <taxon>eudicotyledons</taxon>
        <taxon>Gunneridae</taxon>
        <taxon>Pentapetalae</taxon>
        <taxon>rosids</taxon>
        <taxon>fabids</taxon>
        <taxon>Malpighiales</taxon>
        <taxon>Linaceae</taxon>
        <taxon>Linum</taxon>
    </lineage>
</organism>
<dbReference type="PROSITE" id="PS51892">
    <property type="entry name" value="SUBTILASE"/>
    <property type="match status" value="1"/>
</dbReference>
<evidence type="ECO:0000313" key="7">
    <source>
        <dbReference type="Proteomes" id="UP001497516"/>
    </source>
</evidence>
<evidence type="ECO:0000313" key="6">
    <source>
        <dbReference type="EMBL" id="CAL1375517.1"/>
    </source>
</evidence>
<evidence type="ECO:0000256" key="3">
    <source>
        <dbReference type="ARBA" id="ARBA00022729"/>
    </source>
</evidence>
<dbReference type="InterPro" id="IPR045051">
    <property type="entry name" value="SBT"/>
</dbReference>